<dbReference type="Proteomes" id="UP000231550">
    <property type="component" value="Unassembled WGS sequence"/>
</dbReference>
<evidence type="ECO:0000313" key="11">
    <source>
        <dbReference type="Proteomes" id="UP000231550"/>
    </source>
</evidence>
<accession>A0A2H0KQN4</accession>
<keyword evidence="4 9" id="KW-0812">Transmembrane</keyword>
<sequence length="73" mass="7780">MPANFLTIVQMIVSVLLIISVLLQQRGAGGSAITGGGETSYHTKRGMEKVIFIATIFLAAIFLITALANLFVK</sequence>
<keyword evidence="8 9" id="KW-0472">Membrane</keyword>
<dbReference type="GO" id="GO:0009306">
    <property type="term" value="P:protein secretion"/>
    <property type="evidence" value="ECO:0007669"/>
    <property type="project" value="UniProtKB-UniRule"/>
</dbReference>
<dbReference type="EMBL" id="PCVN01000052">
    <property type="protein sequence ID" value="PIQ74427.1"/>
    <property type="molecule type" value="Genomic_DNA"/>
</dbReference>
<dbReference type="GO" id="GO:0005886">
    <property type="term" value="C:plasma membrane"/>
    <property type="evidence" value="ECO:0007669"/>
    <property type="project" value="UniProtKB-SubCell"/>
</dbReference>
<keyword evidence="6 9" id="KW-1133">Transmembrane helix</keyword>
<comment type="function">
    <text evidence="9">Involved in protein export. Participates in an early event of protein translocation.</text>
</comment>
<evidence type="ECO:0000256" key="1">
    <source>
        <dbReference type="ARBA" id="ARBA00004141"/>
    </source>
</evidence>
<dbReference type="AlphaFoldDB" id="A0A2H0KQN4"/>
<evidence type="ECO:0000256" key="7">
    <source>
        <dbReference type="ARBA" id="ARBA00023010"/>
    </source>
</evidence>
<comment type="caution">
    <text evidence="10">The sequence shown here is derived from an EMBL/GenBank/DDBJ whole genome shotgun (WGS) entry which is preliminary data.</text>
</comment>
<feature type="transmembrane region" description="Helical" evidence="9">
    <location>
        <begin position="50"/>
        <end position="72"/>
    </location>
</feature>
<feature type="transmembrane region" description="Helical" evidence="9">
    <location>
        <begin position="6"/>
        <end position="23"/>
    </location>
</feature>
<keyword evidence="5 9" id="KW-0653">Protein transport</keyword>
<reference evidence="10 11" key="1">
    <citation type="submission" date="2017-09" db="EMBL/GenBank/DDBJ databases">
        <title>Depth-based differentiation of microbial function through sediment-hosted aquifers and enrichment of novel symbionts in the deep terrestrial subsurface.</title>
        <authorList>
            <person name="Probst A.J."/>
            <person name="Ladd B."/>
            <person name="Jarett J.K."/>
            <person name="Geller-Mcgrath D.E."/>
            <person name="Sieber C.M."/>
            <person name="Emerson J.B."/>
            <person name="Anantharaman K."/>
            <person name="Thomas B.C."/>
            <person name="Malmstrom R."/>
            <person name="Stieglmeier M."/>
            <person name="Klingl A."/>
            <person name="Woyke T."/>
            <person name="Ryan C.M."/>
            <person name="Banfield J.F."/>
        </authorList>
    </citation>
    <scope>NUCLEOTIDE SEQUENCE [LARGE SCALE GENOMIC DNA]</scope>
    <source>
        <strain evidence="10">CG11_big_fil_rev_8_21_14_0_20_44_10</strain>
    </source>
</reference>
<proteinExistence type="inferred from homology"/>
<protein>
    <recommendedName>
        <fullName evidence="9">Protein-export membrane protein SecG</fullName>
    </recommendedName>
</protein>
<keyword evidence="9" id="KW-1003">Cell membrane</keyword>
<comment type="similarity">
    <text evidence="2 9">Belongs to the SecG family.</text>
</comment>
<evidence type="ECO:0000256" key="9">
    <source>
        <dbReference type="RuleBase" id="RU365087"/>
    </source>
</evidence>
<dbReference type="InterPro" id="IPR004692">
    <property type="entry name" value="SecG"/>
</dbReference>
<keyword evidence="3 9" id="KW-0813">Transport</keyword>
<evidence type="ECO:0000256" key="3">
    <source>
        <dbReference type="ARBA" id="ARBA00022448"/>
    </source>
</evidence>
<name>A0A2H0KQN4_9BACT</name>
<gene>
    <name evidence="10" type="primary">secG</name>
    <name evidence="10" type="ORF">COV85_02140</name>
</gene>
<evidence type="ECO:0000313" key="10">
    <source>
        <dbReference type="EMBL" id="PIQ74427.1"/>
    </source>
</evidence>
<dbReference type="NCBIfam" id="TIGR00810">
    <property type="entry name" value="secG"/>
    <property type="match status" value="1"/>
</dbReference>
<dbReference type="Pfam" id="PF03840">
    <property type="entry name" value="SecG"/>
    <property type="match status" value="1"/>
</dbReference>
<evidence type="ECO:0000256" key="2">
    <source>
        <dbReference type="ARBA" id="ARBA00008445"/>
    </source>
</evidence>
<evidence type="ECO:0000256" key="6">
    <source>
        <dbReference type="ARBA" id="ARBA00022989"/>
    </source>
</evidence>
<keyword evidence="7 9" id="KW-0811">Translocation</keyword>
<comment type="subcellular location">
    <subcellularLocation>
        <location evidence="9">Cell membrane</location>
        <topology evidence="9">Multi-pass membrane protein</topology>
    </subcellularLocation>
    <subcellularLocation>
        <location evidence="1">Membrane</location>
        <topology evidence="1">Multi-pass membrane protein</topology>
    </subcellularLocation>
</comment>
<evidence type="ECO:0000256" key="8">
    <source>
        <dbReference type="ARBA" id="ARBA00023136"/>
    </source>
</evidence>
<evidence type="ECO:0000256" key="4">
    <source>
        <dbReference type="ARBA" id="ARBA00022692"/>
    </source>
</evidence>
<evidence type="ECO:0000256" key="5">
    <source>
        <dbReference type="ARBA" id="ARBA00022927"/>
    </source>
</evidence>
<dbReference type="GO" id="GO:0015450">
    <property type="term" value="F:protein-transporting ATPase activity"/>
    <property type="evidence" value="ECO:0007669"/>
    <property type="project" value="UniProtKB-UniRule"/>
</dbReference>
<organism evidence="10 11">
    <name type="scientific">Candidatus Portnoybacteria bacterium CG11_big_fil_rev_8_21_14_0_20_44_10</name>
    <dbReference type="NCBI Taxonomy" id="1974818"/>
    <lineage>
        <taxon>Bacteria</taxon>
        <taxon>Candidatus Portnoyibacteriota</taxon>
    </lineage>
</organism>